<dbReference type="OrthoDB" id="1043111at2759"/>
<feature type="region of interest" description="Disordered" evidence="1">
    <location>
        <begin position="1"/>
        <end position="47"/>
    </location>
</feature>
<dbReference type="Gene3D" id="3.10.20.90">
    <property type="entry name" value="Phosphatidylinositol 3-kinase Catalytic Subunit, Chain A, domain 1"/>
    <property type="match status" value="1"/>
</dbReference>
<protein>
    <submittedName>
        <fullName evidence="3">Ubiquitin-related domain-containing protein</fullName>
    </submittedName>
</protein>
<dbReference type="InterPro" id="IPR029071">
    <property type="entry name" value="Ubiquitin-like_domsf"/>
</dbReference>
<sequence>MASDHIPSSSSQGAIVGPPQTLSPVFHLQTPAASESEPALNERPPLINNLSTLSASARTSYTRVDISSTMDTAPRGDPDSQDHGTTQPIDNLAGSEELPGVESAMPEMPQVSLTFLLVSGRRRTMSFDQEMTIGRVKELVWNAWPNEWQDERPPAPSYLRILYLGKILQDDDTLTKVGFASYTPSMSPSANAQEPPSSPPTSTIVHLSIRAYAPPTQDATKKSRRSRQSQTGVSGERAGEGDEEGAGGCCRGCVIC</sequence>
<reference evidence="3" key="1">
    <citation type="journal article" date="2021" name="New Phytol.">
        <title>Evolutionary innovations through gain and loss of genes in the ectomycorrhizal Boletales.</title>
        <authorList>
            <person name="Wu G."/>
            <person name="Miyauchi S."/>
            <person name="Morin E."/>
            <person name="Kuo A."/>
            <person name="Drula E."/>
            <person name="Varga T."/>
            <person name="Kohler A."/>
            <person name="Feng B."/>
            <person name="Cao Y."/>
            <person name="Lipzen A."/>
            <person name="Daum C."/>
            <person name="Hundley H."/>
            <person name="Pangilinan J."/>
            <person name="Johnson J."/>
            <person name="Barry K."/>
            <person name="LaButti K."/>
            <person name="Ng V."/>
            <person name="Ahrendt S."/>
            <person name="Min B."/>
            <person name="Choi I.G."/>
            <person name="Park H."/>
            <person name="Plett J.M."/>
            <person name="Magnuson J."/>
            <person name="Spatafora J.W."/>
            <person name="Nagy L.G."/>
            <person name="Henrissat B."/>
            <person name="Grigoriev I.V."/>
            <person name="Yang Z.L."/>
            <person name="Xu J."/>
            <person name="Martin F.M."/>
        </authorList>
    </citation>
    <scope>NUCLEOTIDE SEQUENCE</scope>
    <source>
        <strain evidence="3">KKN 215</strain>
    </source>
</reference>
<dbReference type="PROSITE" id="PS50053">
    <property type="entry name" value="UBIQUITIN_2"/>
    <property type="match status" value="1"/>
</dbReference>
<dbReference type="InterPro" id="IPR040015">
    <property type="entry name" value="UBL3-like"/>
</dbReference>
<dbReference type="PANTHER" id="PTHR13169">
    <property type="entry name" value="UBIQUITIN-LIKE PROTEIN 3 HCG-1 PROTEIN"/>
    <property type="match status" value="1"/>
</dbReference>
<evidence type="ECO:0000256" key="1">
    <source>
        <dbReference type="SAM" id="MobiDB-lite"/>
    </source>
</evidence>
<organism evidence="3 4">
    <name type="scientific">Cristinia sonorae</name>
    <dbReference type="NCBI Taxonomy" id="1940300"/>
    <lineage>
        <taxon>Eukaryota</taxon>
        <taxon>Fungi</taxon>
        <taxon>Dikarya</taxon>
        <taxon>Basidiomycota</taxon>
        <taxon>Agaricomycotina</taxon>
        <taxon>Agaricomycetes</taxon>
        <taxon>Agaricomycetidae</taxon>
        <taxon>Agaricales</taxon>
        <taxon>Pleurotineae</taxon>
        <taxon>Stephanosporaceae</taxon>
        <taxon>Cristinia</taxon>
    </lineage>
</organism>
<evidence type="ECO:0000313" key="4">
    <source>
        <dbReference type="Proteomes" id="UP000813824"/>
    </source>
</evidence>
<dbReference type="AlphaFoldDB" id="A0A8K0UFB9"/>
<dbReference type="Proteomes" id="UP000813824">
    <property type="component" value="Unassembled WGS sequence"/>
</dbReference>
<feature type="domain" description="Ubiquitin-like" evidence="2">
    <location>
        <begin position="111"/>
        <end position="181"/>
    </location>
</feature>
<dbReference type="PANTHER" id="PTHR13169:SF0">
    <property type="entry name" value="UBIQUITIN-LIKE PROTEIN 3"/>
    <property type="match status" value="1"/>
</dbReference>
<dbReference type="InterPro" id="IPR039540">
    <property type="entry name" value="UBL3-like_ubiquitin_dom"/>
</dbReference>
<accession>A0A8K0UFB9</accession>
<proteinExistence type="predicted"/>
<dbReference type="EMBL" id="JAEVFJ010000068">
    <property type="protein sequence ID" value="KAH8076010.1"/>
    <property type="molecule type" value="Genomic_DNA"/>
</dbReference>
<keyword evidence="4" id="KW-1185">Reference proteome</keyword>
<comment type="caution">
    <text evidence="3">The sequence shown here is derived from an EMBL/GenBank/DDBJ whole genome shotgun (WGS) entry which is preliminary data.</text>
</comment>
<evidence type="ECO:0000259" key="2">
    <source>
        <dbReference type="PROSITE" id="PS50053"/>
    </source>
</evidence>
<feature type="compositionally biased region" description="Polar residues" evidence="1">
    <location>
        <begin position="1"/>
        <end position="13"/>
    </location>
</feature>
<dbReference type="InterPro" id="IPR000626">
    <property type="entry name" value="Ubiquitin-like_dom"/>
</dbReference>
<feature type="region of interest" description="Disordered" evidence="1">
    <location>
        <begin position="214"/>
        <end position="247"/>
    </location>
</feature>
<dbReference type="SUPFAM" id="SSF54236">
    <property type="entry name" value="Ubiquitin-like"/>
    <property type="match status" value="1"/>
</dbReference>
<feature type="compositionally biased region" description="Polar residues" evidence="1">
    <location>
        <begin position="61"/>
        <end position="71"/>
    </location>
</feature>
<gene>
    <name evidence="3" type="ORF">BXZ70DRAFT_963528</name>
</gene>
<feature type="region of interest" description="Disordered" evidence="1">
    <location>
        <begin position="61"/>
        <end position="94"/>
    </location>
</feature>
<name>A0A8K0UFB9_9AGAR</name>
<dbReference type="Pfam" id="PF13881">
    <property type="entry name" value="Rad60-SLD_2"/>
    <property type="match status" value="1"/>
</dbReference>
<evidence type="ECO:0000313" key="3">
    <source>
        <dbReference type="EMBL" id="KAH8076010.1"/>
    </source>
</evidence>